<protein>
    <recommendedName>
        <fullName evidence="7">Protein-L-isoaspartate O-methyltransferase</fullName>
        <ecNumber evidence="7">2.1.1.77</ecNumber>
    </recommendedName>
</protein>
<keyword evidence="4 7" id="KW-0489">Methyltransferase</keyword>
<comment type="similarity">
    <text evidence="2 7">Belongs to the methyltransferase superfamily. L-isoaspartyl/D-aspartyl protein methyltransferase family.</text>
</comment>
<dbReference type="EMBL" id="CAMPGE010020156">
    <property type="protein sequence ID" value="CAI2378433.1"/>
    <property type="molecule type" value="Genomic_DNA"/>
</dbReference>
<evidence type="ECO:0000256" key="4">
    <source>
        <dbReference type="ARBA" id="ARBA00022603"/>
    </source>
</evidence>
<reference evidence="8" key="1">
    <citation type="submission" date="2023-07" db="EMBL/GenBank/DDBJ databases">
        <authorList>
            <consortium name="AG Swart"/>
            <person name="Singh M."/>
            <person name="Singh A."/>
            <person name="Seah K."/>
            <person name="Emmerich C."/>
        </authorList>
    </citation>
    <scope>NUCLEOTIDE SEQUENCE</scope>
    <source>
        <strain evidence="8">DP1</strain>
    </source>
</reference>
<dbReference type="Gene3D" id="3.40.50.150">
    <property type="entry name" value="Vaccinia Virus protein VP39"/>
    <property type="match status" value="1"/>
</dbReference>
<proteinExistence type="inferred from homology"/>
<dbReference type="EC" id="2.1.1.77" evidence="7"/>
<organism evidence="8 9">
    <name type="scientific">Euplotes crassus</name>
    <dbReference type="NCBI Taxonomy" id="5936"/>
    <lineage>
        <taxon>Eukaryota</taxon>
        <taxon>Sar</taxon>
        <taxon>Alveolata</taxon>
        <taxon>Ciliophora</taxon>
        <taxon>Intramacronucleata</taxon>
        <taxon>Spirotrichea</taxon>
        <taxon>Hypotrichia</taxon>
        <taxon>Euplotida</taxon>
        <taxon>Euplotidae</taxon>
        <taxon>Moneuplotes</taxon>
    </lineage>
</organism>
<dbReference type="Proteomes" id="UP001295684">
    <property type="component" value="Unassembled WGS sequence"/>
</dbReference>
<dbReference type="InterPro" id="IPR029063">
    <property type="entry name" value="SAM-dependent_MTases_sf"/>
</dbReference>
<accession>A0AAD1XSH1</accession>
<evidence type="ECO:0000313" key="8">
    <source>
        <dbReference type="EMBL" id="CAI2378433.1"/>
    </source>
</evidence>
<keyword evidence="5 7" id="KW-0808">Transferase</keyword>
<dbReference type="PANTHER" id="PTHR11579:SF0">
    <property type="entry name" value="PROTEIN-L-ISOASPARTATE(D-ASPARTATE) O-METHYLTRANSFERASE"/>
    <property type="match status" value="1"/>
</dbReference>
<dbReference type="CDD" id="cd02440">
    <property type="entry name" value="AdoMet_MTases"/>
    <property type="match status" value="1"/>
</dbReference>
<dbReference type="Pfam" id="PF01135">
    <property type="entry name" value="PCMT"/>
    <property type="match status" value="1"/>
</dbReference>
<keyword evidence="9" id="KW-1185">Reference proteome</keyword>
<name>A0AAD1XSH1_EUPCR</name>
<dbReference type="GO" id="GO:0004719">
    <property type="term" value="F:protein-L-isoaspartate (D-aspartate) O-methyltransferase activity"/>
    <property type="evidence" value="ECO:0007669"/>
    <property type="project" value="UniProtKB-UniRule"/>
</dbReference>
<sequence length="250" mass="27161">MHNNLLSKSFLRTARNFRKMYSATSGEAVGKNEALVDILASEGIVKSSLVEQALKQVDRGDFVPYIEDAYIDSPQPIGHGATISAPHMHAYALEWLKDSFTEGGRVLDVGSGSGILCALFFKMMNSTGTVVGIEHIEELTELGRGNLAKSFQNELDEGSITLVTGDGRKGYEEQSPYDVIHVGAAAPSVPQALKDQLSVGGVLMIPVGPEHGSQSIKLIRKISEDDLEEEDVLGVRYIPLCDKDHQLKYS</sequence>
<comment type="subcellular location">
    <subcellularLocation>
        <location evidence="1">Cytoplasm</location>
    </subcellularLocation>
</comment>
<dbReference type="PANTHER" id="PTHR11579">
    <property type="entry name" value="PROTEIN-L-ISOASPARTATE O-METHYLTRANSFERASE"/>
    <property type="match status" value="1"/>
</dbReference>
<evidence type="ECO:0000256" key="3">
    <source>
        <dbReference type="ARBA" id="ARBA00022490"/>
    </source>
</evidence>
<evidence type="ECO:0000256" key="6">
    <source>
        <dbReference type="ARBA" id="ARBA00022691"/>
    </source>
</evidence>
<evidence type="ECO:0000313" key="9">
    <source>
        <dbReference type="Proteomes" id="UP001295684"/>
    </source>
</evidence>
<dbReference type="GO" id="GO:0032259">
    <property type="term" value="P:methylation"/>
    <property type="evidence" value="ECO:0007669"/>
    <property type="project" value="UniProtKB-KW"/>
</dbReference>
<keyword evidence="6 7" id="KW-0949">S-adenosyl-L-methionine</keyword>
<evidence type="ECO:0000256" key="2">
    <source>
        <dbReference type="ARBA" id="ARBA00005369"/>
    </source>
</evidence>
<comment type="caution">
    <text evidence="8">The sequence shown here is derived from an EMBL/GenBank/DDBJ whole genome shotgun (WGS) entry which is preliminary data.</text>
</comment>
<evidence type="ECO:0000256" key="7">
    <source>
        <dbReference type="RuleBase" id="RU003802"/>
    </source>
</evidence>
<dbReference type="SUPFAM" id="SSF53335">
    <property type="entry name" value="S-adenosyl-L-methionine-dependent methyltransferases"/>
    <property type="match status" value="1"/>
</dbReference>
<gene>
    <name evidence="8" type="ORF">ECRASSUSDP1_LOCUS19829</name>
</gene>
<dbReference type="InterPro" id="IPR000682">
    <property type="entry name" value="PCMT"/>
</dbReference>
<comment type="catalytic activity">
    <reaction evidence="7">
        <text>[protein]-L-isoaspartate + S-adenosyl-L-methionine = [protein]-L-isoaspartate alpha-methyl ester + S-adenosyl-L-homocysteine</text>
        <dbReference type="Rhea" id="RHEA:12705"/>
        <dbReference type="Rhea" id="RHEA-COMP:12143"/>
        <dbReference type="Rhea" id="RHEA-COMP:12144"/>
        <dbReference type="ChEBI" id="CHEBI:57856"/>
        <dbReference type="ChEBI" id="CHEBI:59789"/>
        <dbReference type="ChEBI" id="CHEBI:90596"/>
        <dbReference type="ChEBI" id="CHEBI:90598"/>
        <dbReference type="EC" id="2.1.1.77"/>
    </reaction>
</comment>
<evidence type="ECO:0000256" key="5">
    <source>
        <dbReference type="ARBA" id="ARBA00022679"/>
    </source>
</evidence>
<dbReference type="NCBIfam" id="TIGR00080">
    <property type="entry name" value="pimt"/>
    <property type="match status" value="1"/>
</dbReference>
<keyword evidence="3" id="KW-0963">Cytoplasm</keyword>
<dbReference type="PROSITE" id="PS01279">
    <property type="entry name" value="PCMT"/>
    <property type="match status" value="1"/>
</dbReference>
<dbReference type="AlphaFoldDB" id="A0AAD1XSH1"/>
<evidence type="ECO:0000256" key="1">
    <source>
        <dbReference type="ARBA" id="ARBA00004496"/>
    </source>
</evidence>
<dbReference type="GO" id="GO:0005737">
    <property type="term" value="C:cytoplasm"/>
    <property type="evidence" value="ECO:0007669"/>
    <property type="project" value="UniProtKB-SubCell"/>
</dbReference>